<dbReference type="Proteomes" id="UP001193734">
    <property type="component" value="Unassembled WGS sequence"/>
</dbReference>
<dbReference type="InterPro" id="IPR025590">
    <property type="entry name" value="DUF4348"/>
</dbReference>
<name>A0ABX2AQU0_9BACT</name>
<dbReference type="Pfam" id="PF14254">
    <property type="entry name" value="DUF4348"/>
    <property type="match status" value="1"/>
</dbReference>
<dbReference type="PROSITE" id="PS51257">
    <property type="entry name" value="PROKAR_LIPOPROTEIN"/>
    <property type="match status" value="1"/>
</dbReference>
<sequence length="279" mass="31996">MRKFLIAISASFLLMLSCKGGKMAGDDGEAPSDSVEIVDTASVDTMEQLISDTPMPKAADELFDDFFFNYAANRKLQLERTVFPLPLVIGERTDTITKHAWKTEHFFMHQGYYTLMFPNRSQMELVKDTAVSNVTVEKIDFAIKTVRQYIFNRTGGLWMLRKINIIPLYKNDNASFLKFYHQFANDSVFQTESLYDPVQFVGPDPDDDFSQMEGVISPDTWPAFAPELPQTMIYNINYGQTCRKSNQVIFMIRGISNGLEMELTFKREGSKWQLVKMTT</sequence>
<keyword evidence="1" id="KW-0732">Signal</keyword>
<dbReference type="RefSeq" id="WP_172173954.1">
    <property type="nucleotide sequence ID" value="NZ_CASGIA010000003.1"/>
</dbReference>
<dbReference type="EMBL" id="JABKKE010000001">
    <property type="protein sequence ID" value="NPE13014.1"/>
    <property type="molecule type" value="Genomic_DNA"/>
</dbReference>
<protein>
    <submittedName>
        <fullName evidence="2">DUF4348 domain-containing protein</fullName>
    </submittedName>
</protein>
<dbReference type="GeneID" id="82156428"/>
<comment type="caution">
    <text evidence="2">The sequence shown here is derived from an EMBL/GenBank/DDBJ whole genome shotgun (WGS) entry which is preliminary data.</text>
</comment>
<evidence type="ECO:0000256" key="1">
    <source>
        <dbReference type="SAM" id="SignalP"/>
    </source>
</evidence>
<feature type="chain" id="PRO_5046836378" evidence="1">
    <location>
        <begin position="25"/>
        <end position="279"/>
    </location>
</feature>
<proteinExistence type="predicted"/>
<organism evidence="2 3">
    <name type="scientific">Xylanibacter rodentium</name>
    <dbReference type="NCBI Taxonomy" id="2736289"/>
    <lineage>
        <taxon>Bacteria</taxon>
        <taxon>Pseudomonadati</taxon>
        <taxon>Bacteroidota</taxon>
        <taxon>Bacteroidia</taxon>
        <taxon>Bacteroidales</taxon>
        <taxon>Prevotellaceae</taxon>
        <taxon>Xylanibacter</taxon>
    </lineage>
</organism>
<accession>A0ABX2AQU0</accession>
<feature type="signal peptide" evidence="1">
    <location>
        <begin position="1"/>
        <end position="24"/>
    </location>
</feature>
<evidence type="ECO:0000313" key="2">
    <source>
        <dbReference type="EMBL" id="NPE13014.1"/>
    </source>
</evidence>
<evidence type="ECO:0000313" key="3">
    <source>
        <dbReference type="Proteomes" id="UP001193734"/>
    </source>
</evidence>
<keyword evidence="3" id="KW-1185">Reference proteome</keyword>
<reference evidence="2 3" key="1">
    <citation type="submission" date="2020-05" db="EMBL/GenBank/DDBJ databases">
        <title>Distinct polysaccharide utilization as determinants for interspecies competition between intestinal Prevotella spp.</title>
        <authorList>
            <person name="Galvez E.J.C."/>
            <person name="Iljazovic A."/>
            <person name="Strowig T."/>
        </authorList>
    </citation>
    <scope>NUCLEOTIDE SEQUENCE [LARGE SCALE GENOMIC DNA]</scope>
    <source>
        <strain evidence="2 3">PROD</strain>
    </source>
</reference>
<gene>
    <name evidence="2" type="ORF">HPS55_01490</name>
</gene>